<reference evidence="1" key="1">
    <citation type="journal article" date="2018" name="Aquaculture">
        <title>Complete genome sequence of a white spot syndrome virus associated with a disease incursion in Australia.</title>
        <authorList>
            <person name="Oakey J."/>
            <person name="Smith C.S."/>
        </authorList>
    </citation>
    <scope>NUCLEOTIDE SEQUENCE [LARGE SCALE GENOMIC DNA]</scope>
    <source>
        <strain evidence="1">WSSV-AU</strain>
    </source>
</reference>
<organism evidence="1">
    <name type="scientific">White spot syndrome virus</name>
    <dbReference type="NCBI Taxonomy" id="342409"/>
    <lineage>
        <taxon>Viruses</taxon>
        <taxon>Viruses incertae sedis</taxon>
        <taxon>Naldaviricetes</taxon>
        <taxon>Nimaviridae</taxon>
        <taxon>Whispovirus</taxon>
    </lineage>
</organism>
<accession>A0A2D3I682</accession>
<sequence>MSDLSFGSRHHLDGWSLSIRKEYSIPPFKVFRLEEIFHHSDHPKSVVQDDPLHLASKKCIFESGFQNCCRGRIE</sequence>
<protein>
    <submittedName>
        <fullName evidence="1">ORF200</fullName>
    </submittedName>
</protein>
<dbReference type="Proteomes" id="UP000267516">
    <property type="component" value="Segment"/>
</dbReference>
<name>A0A2D3I682_9VIRU</name>
<evidence type="ECO:0000313" key="1">
    <source>
        <dbReference type="EMBL" id="ATU83921.1"/>
    </source>
</evidence>
<proteinExistence type="predicted"/>
<dbReference type="EMBL" id="MF768985">
    <property type="protein sequence ID" value="ATU83921.1"/>
    <property type="molecule type" value="Genomic_DNA"/>
</dbReference>